<keyword evidence="5 6" id="KW-0665">Pyrimidine biosynthesis</keyword>
<comment type="cofactor">
    <cofactor evidence="6">
        <name>Mg(2+)</name>
        <dbReference type="ChEBI" id="CHEBI:18420"/>
    </cofactor>
</comment>
<name>A0A6V7RNU7_9STAP</name>
<dbReference type="SUPFAM" id="SSF53271">
    <property type="entry name" value="PRTase-like"/>
    <property type="match status" value="1"/>
</dbReference>
<dbReference type="NCBIfam" id="TIGR00336">
    <property type="entry name" value="pyrE"/>
    <property type="match status" value="1"/>
</dbReference>
<evidence type="ECO:0000256" key="3">
    <source>
        <dbReference type="ARBA" id="ARBA00022676"/>
    </source>
</evidence>
<dbReference type="CDD" id="cd06223">
    <property type="entry name" value="PRTases_typeI"/>
    <property type="match status" value="1"/>
</dbReference>
<dbReference type="PANTHER" id="PTHR19278:SF9">
    <property type="entry name" value="URIDINE 5'-MONOPHOSPHATE SYNTHASE"/>
    <property type="match status" value="1"/>
</dbReference>
<keyword evidence="3 6" id="KW-0328">Glycosyltransferase</keyword>
<protein>
    <recommendedName>
        <fullName evidence="2 6">Orotate phosphoribosyltransferase</fullName>
        <shortName evidence="6">OPRT</shortName>
        <shortName evidence="6">OPRTase</shortName>
        <ecNumber evidence="2 6">2.4.2.10</ecNumber>
    </recommendedName>
</protein>
<feature type="domain" description="Phosphoribosyltransferase" evidence="7">
    <location>
        <begin position="44"/>
        <end position="155"/>
    </location>
</feature>
<keyword evidence="9" id="KW-1185">Reference proteome</keyword>
<comment type="catalytic activity">
    <reaction evidence="6">
        <text>orotidine 5'-phosphate + diphosphate = orotate + 5-phospho-alpha-D-ribose 1-diphosphate</text>
        <dbReference type="Rhea" id="RHEA:10380"/>
        <dbReference type="ChEBI" id="CHEBI:30839"/>
        <dbReference type="ChEBI" id="CHEBI:33019"/>
        <dbReference type="ChEBI" id="CHEBI:57538"/>
        <dbReference type="ChEBI" id="CHEBI:58017"/>
        <dbReference type="EC" id="2.4.2.10"/>
    </reaction>
</comment>
<comment type="pathway">
    <text evidence="1 6">Pyrimidine metabolism; UMP biosynthesis via de novo pathway; UMP from orotate: step 1/2.</text>
</comment>
<organism evidence="8 9">
    <name type="scientific">Jeotgalicoccus meleagridis</name>
    <dbReference type="NCBI Taxonomy" id="2759181"/>
    <lineage>
        <taxon>Bacteria</taxon>
        <taxon>Bacillati</taxon>
        <taxon>Bacillota</taxon>
        <taxon>Bacilli</taxon>
        <taxon>Bacillales</taxon>
        <taxon>Staphylococcaceae</taxon>
        <taxon>Jeotgalicoccus</taxon>
    </lineage>
</organism>
<evidence type="ECO:0000259" key="7">
    <source>
        <dbReference type="Pfam" id="PF00156"/>
    </source>
</evidence>
<evidence type="ECO:0000313" key="9">
    <source>
        <dbReference type="Proteomes" id="UP000589351"/>
    </source>
</evidence>
<evidence type="ECO:0000256" key="1">
    <source>
        <dbReference type="ARBA" id="ARBA00004889"/>
    </source>
</evidence>
<keyword evidence="4 6" id="KW-0808">Transferase</keyword>
<dbReference type="EC" id="2.4.2.10" evidence="2 6"/>
<feature type="binding site" description="in other chain" evidence="6">
    <location>
        <begin position="122"/>
        <end position="130"/>
    </location>
    <ligand>
        <name>5-phospho-alpha-D-ribose 1-diphosphate</name>
        <dbReference type="ChEBI" id="CHEBI:58017"/>
        <note>ligand shared between dimeric partners</note>
    </ligand>
</feature>
<dbReference type="PANTHER" id="PTHR19278">
    <property type="entry name" value="OROTATE PHOSPHORIBOSYLTRANSFERASE"/>
    <property type="match status" value="1"/>
</dbReference>
<dbReference type="InterPro" id="IPR029057">
    <property type="entry name" value="PRTase-like"/>
</dbReference>
<feature type="binding site" evidence="6">
    <location>
        <position position="96"/>
    </location>
    <ligand>
        <name>5-phospho-alpha-D-ribose 1-diphosphate</name>
        <dbReference type="ChEBI" id="CHEBI:58017"/>
        <note>ligand shared between dimeric partners</note>
    </ligand>
</feature>
<keyword evidence="6" id="KW-0460">Magnesium</keyword>
<feature type="binding site" evidence="6">
    <location>
        <position position="100"/>
    </location>
    <ligand>
        <name>5-phospho-alpha-D-ribose 1-diphosphate</name>
        <dbReference type="ChEBI" id="CHEBI:58017"/>
        <note>ligand shared between dimeric partners</note>
    </ligand>
</feature>
<comment type="caution">
    <text evidence="6">Lacks conserved residue(s) required for the propagation of feature annotation.</text>
</comment>
<dbReference type="RefSeq" id="WP_185126103.1">
    <property type="nucleotide sequence ID" value="NZ_CAJEWD010000008.1"/>
</dbReference>
<evidence type="ECO:0000313" key="8">
    <source>
        <dbReference type="EMBL" id="CAD2079241.1"/>
    </source>
</evidence>
<evidence type="ECO:0000256" key="6">
    <source>
        <dbReference type="HAMAP-Rule" id="MF_01208"/>
    </source>
</evidence>
<dbReference type="InterPro" id="IPR023031">
    <property type="entry name" value="OPRT"/>
</dbReference>
<dbReference type="InterPro" id="IPR004467">
    <property type="entry name" value="Or_phspho_trans_dom"/>
</dbReference>
<evidence type="ECO:0000256" key="5">
    <source>
        <dbReference type="ARBA" id="ARBA00022975"/>
    </source>
</evidence>
<proteinExistence type="inferred from homology"/>
<dbReference type="EMBL" id="CAJEWD010000008">
    <property type="protein sequence ID" value="CAD2079241.1"/>
    <property type="molecule type" value="Genomic_DNA"/>
</dbReference>
<comment type="caution">
    <text evidence="8">The sequence shown here is derived from an EMBL/GenBank/DDBJ whole genome shotgun (WGS) entry which is preliminary data.</text>
</comment>
<dbReference type="GO" id="GO:0004588">
    <property type="term" value="F:orotate phosphoribosyltransferase activity"/>
    <property type="evidence" value="ECO:0007669"/>
    <property type="project" value="UniProtKB-UniRule"/>
</dbReference>
<feature type="binding site" evidence="6">
    <location>
        <position position="102"/>
    </location>
    <ligand>
        <name>5-phospho-alpha-D-ribose 1-diphosphate</name>
        <dbReference type="ChEBI" id="CHEBI:58017"/>
        <note>ligand shared between dimeric partners</note>
    </ligand>
</feature>
<gene>
    <name evidence="6 8" type="primary">pyrE</name>
    <name evidence="8" type="ORF">JEODO184_01635</name>
</gene>
<reference evidence="8 9" key="1">
    <citation type="submission" date="2020-07" db="EMBL/GenBank/DDBJ databases">
        <authorList>
            <person name="Criscuolo A."/>
        </authorList>
    </citation>
    <scope>NUCLEOTIDE SEQUENCE [LARGE SCALE GENOMIC DNA]</scope>
    <source>
        <strain evidence="8">CIP111649</strain>
    </source>
</reference>
<dbReference type="Proteomes" id="UP000589351">
    <property type="component" value="Unassembled WGS sequence"/>
</dbReference>
<dbReference type="UniPathway" id="UPA00070">
    <property type="reaction ID" value="UER00119"/>
</dbReference>
<comment type="similarity">
    <text evidence="6">Belongs to the purine/pyrimidine phosphoribosyltransferase family. PyrE subfamily.</text>
</comment>
<dbReference type="GO" id="GO:0000287">
    <property type="term" value="F:magnesium ion binding"/>
    <property type="evidence" value="ECO:0007669"/>
    <property type="project" value="UniProtKB-UniRule"/>
</dbReference>
<accession>A0A6V7RNU7</accession>
<evidence type="ECO:0000256" key="4">
    <source>
        <dbReference type="ARBA" id="ARBA00022679"/>
    </source>
</evidence>
<feature type="binding site" evidence="6">
    <location>
        <position position="126"/>
    </location>
    <ligand>
        <name>orotate</name>
        <dbReference type="ChEBI" id="CHEBI:30839"/>
    </ligand>
</feature>
<dbReference type="AlphaFoldDB" id="A0A6V7RNU7"/>
<dbReference type="Gene3D" id="3.40.50.2020">
    <property type="match status" value="1"/>
</dbReference>
<dbReference type="GO" id="GO:0019856">
    <property type="term" value="P:pyrimidine nucleobase biosynthetic process"/>
    <property type="evidence" value="ECO:0007669"/>
    <property type="project" value="TreeGrafter"/>
</dbReference>
<evidence type="ECO:0000256" key="2">
    <source>
        <dbReference type="ARBA" id="ARBA00011971"/>
    </source>
</evidence>
<comment type="subunit">
    <text evidence="6">Homodimer.</text>
</comment>
<dbReference type="Pfam" id="PF00156">
    <property type="entry name" value="Pribosyltran"/>
    <property type="match status" value="1"/>
</dbReference>
<dbReference type="GO" id="GO:0044205">
    <property type="term" value="P:'de novo' UMP biosynthetic process"/>
    <property type="evidence" value="ECO:0007669"/>
    <property type="project" value="UniProtKB-UniRule"/>
</dbReference>
<comment type="function">
    <text evidence="6">Catalyzes the transfer of a ribosyl phosphate group from 5-phosphoribose 1-diphosphate to orotate, leading to the formation of orotidine monophosphate (OMP).</text>
</comment>
<dbReference type="InterPro" id="IPR000836">
    <property type="entry name" value="PRTase_dom"/>
</dbReference>
<sequence>MTREIANILLDLNAVKLSPNEPFTWTSGIQSPIYCDNRQILSDIKAHRQVIDHLKTTLLNGTDLNEIDVIAGTATAGIPHATLLADRLDRPSAYVRSSKKAHGTARQIEGADVEGKNVVLVEDLISTGGSSIKALEALKENGANVVTVLAIFTYGIEGVREKFTDLGYNLEILLNLDELLECALDKGTIDQSGVDIVKNFRDSL</sequence>
<dbReference type="HAMAP" id="MF_01208">
    <property type="entry name" value="PyrE"/>
    <property type="match status" value="1"/>
</dbReference>